<feature type="compositionally biased region" description="Polar residues" evidence="2">
    <location>
        <begin position="42"/>
        <end position="61"/>
    </location>
</feature>
<keyword evidence="5" id="KW-1185">Reference proteome</keyword>
<dbReference type="PANTHER" id="PTHR37423">
    <property type="entry name" value="SOLUBLE LYTIC MUREIN TRANSGLYCOSYLASE-RELATED"/>
    <property type="match status" value="1"/>
</dbReference>
<dbReference type="SUPFAM" id="SSF53955">
    <property type="entry name" value="Lysozyme-like"/>
    <property type="match status" value="1"/>
</dbReference>
<dbReference type="EMBL" id="FOXR01000009">
    <property type="protein sequence ID" value="SFQ01409.1"/>
    <property type="molecule type" value="Genomic_DNA"/>
</dbReference>
<dbReference type="AlphaFoldDB" id="A0A1I5V1Q4"/>
<dbReference type="Proteomes" id="UP000198577">
    <property type="component" value="Unassembled WGS sequence"/>
</dbReference>
<evidence type="ECO:0000256" key="1">
    <source>
        <dbReference type="ARBA" id="ARBA00007734"/>
    </source>
</evidence>
<feature type="domain" description="Transglycosylase SLT" evidence="3">
    <location>
        <begin position="179"/>
        <end position="272"/>
    </location>
</feature>
<dbReference type="RefSeq" id="WP_025747862.1">
    <property type="nucleotide sequence ID" value="NZ_FOXR01000009.1"/>
</dbReference>
<reference evidence="4 5" key="1">
    <citation type="submission" date="2016-10" db="EMBL/GenBank/DDBJ databases">
        <authorList>
            <person name="de Groot N.N."/>
        </authorList>
    </citation>
    <scope>NUCLEOTIDE SEQUENCE [LARGE SCALE GENOMIC DNA]</scope>
    <source>
        <strain evidence="4 5">DSM 20678</strain>
    </source>
</reference>
<dbReference type="GO" id="GO:0000270">
    <property type="term" value="P:peptidoglycan metabolic process"/>
    <property type="evidence" value="ECO:0007669"/>
    <property type="project" value="InterPro"/>
</dbReference>
<dbReference type="CDD" id="cd00254">
    <property type="entry name" value="LT-like"/>
    <property type="match status" value="1"/>
</dbReference>
<evidence type="ECO:0000313" key="4">
    <source>
        <dbReference type="EMBL" id="SFQ01409.1"/>
    </source>
</evidence>
<dbReference type="GO" id="GO:0016020">
    <property type="term" value="C:membrane"/>
    <property type="evidence" value="ECO:0007669"/>
    <property type="project" value="InterPro"/>
</dbReference>
<dbReference type="InterPro" id="IPR000189">
    <property type="entry name" value="Transglyc_AS"/>
</dbReference>
<dbReference type="InterPro" id="IPR008258">
    <property type="entry name" value="Transglycosylase_SLT_dom_1"/>
</dbReference>
<sequence length="305" mass="33940">MSNIVRQIFEHKLAEIQSRLPHNVNLGYRKSVVSFEEMLQQAENAQQMPSNQKSQQHTSGKAFTDDVQPKPDGNQSSYVQLHARQLNGQRPYNEWLFASLLPQLSITGVSLMSGIDGDSSSLYTSLLPFMHLYSQQLYAGSHGNPIEALLPLQPYPWMAYAWQMMASQSSFQTQFDGIIEQVASRYGVDPALIKAIIKVESNFNPYAVSPAGAMGLMQLMPTTAKSLGVTNPFDPVQNINGGVRYLQSLLKRFNGNVDLALAAYNWGPANIESRGITDLNDPVQFAKLPVETQNYIKKIRELLSA</sequence>
<organism evidence="4 5">
    <name type="scientific">Caldicoprobacter faecalis</name>
    <dbReference type="NCBI Taxonomy" id="937334"/>
    <lineage>
        <taxon>Bacteria</taxon>
        <taxon>Bacillati</taxon>
        <taxon>Bacillota</taxon>
        <taxon>Clostridia</taxon>
        <taxon>Caldicoprobacterales</taxon>
        <taxon>Caldicoprobacteraceae</taxon>
        <taxon>Caldicoprobacter</taxon>
    </lineage>
</organism>
<evidence type="ECO:0000259" key="3">
    <source>
        <dbReference type="Pfam" id="PF01464"/>
    </source>
</evidence>
<dbReference type="Gene3D" id="1.10.530.10">
    <property type="match status" value="1"/>
</dbReference>
<dbReference type="STRING" id="937334.SAMN05444406_10955"/>
<comment type="similarity">
    <text evidence="1">Belongs to the transglycosylase Slt family.</text>
</comment>
<dbReference type="GO" id="GO:0008933">
    <property type="term" value="F:peptidoglycan lytic transglycosylase activity"/>
    <property type="evidence" value="ECO:0007669"/>
    <property type="project" value="InterPro"/>
</dbReference>
<feature type="region of interest" description="Disordered" evidence="2">
    <location>
        <begin position="42"/>
        <end position="75"/>
    </location>
</feature>
<dbReference type="Pfam" id="PF01464">
    <property type="entry name" value="SLT"/>
    <property type="match status" value="1"/>
</dbReference>
<proteinExistence type="inferred from homology"/>
<dbReference type="InterPro" id="IPR023346">
    <property type="entry name" value="Lysozyme-like_dom_sf"/>
</dbReference>
<evidence type="ECO:0000313" key="5">
    <source>
        <dbReference type="Proteomes" id="UP000198577"/>
    </source>
</evidence>
<dbReference type="PANTHER" id="PTHR37423:SF2">
    <property type="entry name" value="MEMBRANE-BOUND LYTIC MUREIN TRANSGLYCOSYLASE C"/>
    <property type="match status" value="1"/>
</dbReference>
<dbReference type="PROSITE" id="PS00922">
    <property type="entry name" value="TRANSGLYCOSYLASE"/>
    <property type="match status" value="1"/>
</dbReference>
<name>A0A1I5V1Q4_9FIRM</name>
<gene>
    <name evidence="4" type="ORF">SAMN05444406_10955</name>
</gene>
<protein>
    <submittedName>
        <fullName evidence="4">Soluble lytic murein transglycosylase</fullName>
    </submittedName>
</protein>
<accession>A0A1I5V1Q4</accession>
<evidence type="ECO:0000256" key="2">
    <source>
        <dbReference type="SAM" id="MobiDB-lite"/>
    </source>
</evidence>